<protein>
    <submittedName>
        <fullName evidence="2">Uncharacterized protein</fullName>
    </submittedName>
</protein>
<evidence type="ECO:0000313" key="2">
    <source>
        <dbReference type="EMBL" id="KNC74834.1"/>
    </source>
</evidence>
<proteinExistence type="predicted"/>
<dbReference type="Proteomes" id="UP000054560">
    <property type="component" value="Unassembled WGS sequence"/>
</dbReference>
<sequence length="425" mass="46151">MLAFKAKLIGRAGLVEMLRVCTAETEELLANARDKHPTHWPPRLKSKFVRKMNTHILEVCDLQNLKMPLVELGDLDLLLPRSNTSTFKRASLAMVGAAAFVGRKISLGRFETQSDNESDDEEEKETPSAHSRGIESSPLSLNNTIKRRETINIGSLSPGRKRPLANGNAMFRKALNHSSTQPAARNHGNEVKAGGDAEADTRTKIGDIATDSRVADDDTVALKPDTRLTNKPTEEPEPRNSTETEADLPIVVGPDDVQNSGSRPIQNHVHTPDTVTHTNANTNANSSPHPHPNTHTHTQTDPTHSIPPEPATGTPTPTPMRMHTQCTIPHTPGESQPQLQPQPQTQPLVLPQPQPLVLDPSLSLNEDALLTPATGLGSFSNDSIASARSCPVGDNVECARASALLGDPKFLSVRPHIHRRRGERA</sequence>
<dbReference type="EMBL" id="KQ244047">
    <property type="protein sequence ID" value="KNC74834.1"/>
    <property type="molecule type" value="Genomic_DNA"/>
</dbReference>
<feature type="compositionally biased region" description="Basic and acidic residues" evidence="1">
    <location>
        <begin position="187"/>
        <end position="205"/>
    </location>
</feature>
<feature type="compositionally biased region" description="Low complexity" evidence="1">
    <location>
        <begin position="335"/>
        <end position="354"/>
    </location>
</feature>
<name>A0A0L0FDI7_9EUKA</name>
<dbReference type="GeneID" id="25913131"/>
<organism evidence="2 3">
    <name type="scientific">Sphaeroforma arctica JP610</name>
    <dbReference type="NCBI Taxonomy" id="667725"/>
    <lineage>
        <taxon>Eukaryota</taxon>
        <taxon>Ichthyosporea</taxon>
        <taxon>Ichthyophonida</taxon>
        <taxon>Sphaeroforma</taxon>
    </lineage>
</organism>
<gene>
    <name evidence="2" type="ORF">SARC_12627</name>
</gene>
<keyword evidence="3" id="KW-1185">Reference proteome</keyword>
<dbReference type="RefSeq" id="XP_014148736.1">
    <property type="nucleotide sequence ID" value="XM_014293261.1"/>
</dbReference>
<accession>A0A0L0FDI7</accession>
<evidence type="ECO:0000256" key="1">
    <source>
        <dbReference type="SAM" id="MobiDB-lite"/>
    </source>
</evidence>
<feature type="region of interest" description="Disordered" evidence="1">
    <location>
        <begin position="111"/>
        <end position="165"/>
    </location>
</feature>
<feature type="compositionally biased region" description="Basic and acidic residues" evidence="1">
    <location>
        <begin position="224"/>
        <end position="242"/>
    </location>
</feature>
<feature type="region of interest" description="Disordered" evidence="1">
    <location>
        <begin position="177"/>
        <end position="354"/>
    </location>
</feature>
<feature type="compositionally biased region" description="Acidic residues" evidence="1">
    <location>
        <begin position="114"/>
        <end position="124"/>
    </location>
</feature>
<reference evidence="2 3" key="1">
    <citation type="submission" date="2011-02" db="EMBL/GenBank/DDBJ databases">
        <title>The Genome Sequence of Sphaeroforma arctica JP610.</title>
        <authorList>
            <consortium name="The Broad Institute Genome Sequencing Platform"/>
            <person name="Russ C."/>
            <person name="Cuomo C."/>
            <person name="Young S.K."/>
            <person name="Zeng Q."/>
            <person name="Gargeya S."/>
            <person name="Alvarado L."/>
            <person name="Berlin A."/>
            <person name="Chapman S.B."/>
            <person name="Chen Z."/>
            <person name="Freedman E."/>
            <person name="Gellesch M."/>
            <person name="Goldberg J."/>
            <person name="Griggs A."/>
            <person name="Gujja S."/>
            <person name="Heilman E."/>
            <person name="Heiman D."/>
            <person name="Howarth C."/>
            <person name="Mehta T."/>
            <person name="Neiman D."/>
            <person name="Pearson M."/>
            <person name="Roberts A."/>
            <person name="Saif S."/>
            <person name="Shea T."/>
            <person name="Shenoy N."/>
            <person name="Sisk P."/>
            <person name="Stolte C."/>
            <person name="Sykes S."/>
            <person name="White J."/>
            <person name="Yandava C."/>
            <person name="Burger G."/>
            <person name="Gray M.W."/>
            <person name="Holland P.W.H."/>
            <person name="King N."/>
            <person name="Lang F.B.F."/>
            <person name="Roger A.J."/>
            <person name="Ruiz-Trillo I."/>
            <person name="Haas B."/>
            <person name="Nusbaum C."/>
            <person name="Birren B."/>
        </authorList>
    </citation>
    <scope>NUCLEOTIDE SEQUENCE [LARGE SCALE GENOMIC DNA]</scope>
    <source>
        <strain evidence="2 3">JP610</strain>
    </source>
</reference>
<dbReference type="AlphaFoldDB" id="A0A0L0FDI7"/>
<feature type="compositionally biased region" description="Polar residues" evidence="1">
    <location>
        <begin position="257"/>
        <end position="276"/>
    </location>
</feature>
<feature type="compositionally biased region" description="Low complexity" evidence="1">
    <location>
        <begin position="277"/>
        <end position="304"/>
    </location>
</feature>
<evidence type="ECO:0000313" key="3">
    <source>
        <dbReference type="Proteomes" id="UP000054560"/>
    </source>
</evidence>